<name>W7EAM9_BIPV3</name>
<protein>
    <submittedName>
        <fullName evidence="1">Uncharacterized protein</fullName>
    </submittedName>
</protein>
<organism evidence="1 2">
    <name type="scientific">Bipolaris victoriae (strain FI3)</name>
    <name type="common">Victoria blight of oats agent</name>
    <name type="synonym">Cochliobolus victoriae</name>
    <dbReference type="NCBI Taxonomy" id="930091"/>
    <lineage>
        <taxon>Eukaryota</taxon>
        <taxon>Fungi</taxon>
        <taxon>Dikarya</taxon>
        <taxon>Ascomycota</taxon>
        <taxon>Pezizomycotina</taxon>
        <taxon>Dothideomycetes</taxon>
        <taxon>Pleosporomycetidae</taxon>
        <taxon>Pleosporales</taxon>
        <taxon>Pleosporineae</taxon>
        <taxon>Pleosporaceae</taxon>
        <taxon>Bipolaris</taxon>
    </lineage>
</organism>
<reference evidence="1 2" key="1">
    <citation type="journal article" date="2013" name="PLoS Genet.">
        <title>Comparative genome structure, secondary metabolite, and effector coding capacity across Cochliobolus pathogens.</title>
        <authorList>
            <person name="Condon B.J."/>
            <person name="Leng Y."/>
            <person name="Wu D."/>
            <person name="Bushley K.E."/>
            <person name="Ohm R.A."/>
            <person name="Otillar R."/>
            <person name="Martin J."/>
            <person name="Schackwitz W."/>
            <person name="Grimwood J."/>
            <person name="MohdZainudin N."/>
            <person name="Xue C."/>
            <person name="Wang R."/>
            <person name="Manning V.A."/>
            <person name="Dhillon B."/>
            <person name="Tu Z.J."/>
            <person name="Steffenson B.J."/>
            <person name="Salamov A."/>
            <person name="Sun H."/>
            <person name="Lowry S."/>
            <person name="LaButti K."/>
            <person name="Han J."/>
            <person name="Copeland A."/>
            <person name="Lindquist E."/>
            <person name="Barry K."/>
            <person name="Schmutz J."/>
            <person name="Baker S.E."/>
            <person name="Ciuffetti L.M."/>
            <person name="Grigoriev I.V."/>
            <person name="Zhong S."/>
            <person name="Turgeon B.G."/>
        </authorList>
    </citation>
    <scope>NUCLEOTIDE SEQUENCE [LARGE SCALE GENOMIC DNA]</scope>
    <source>
        <strain evidence="1 2">FI3</strain>
    </source>
</reference>
<sequence>IFCHRQPAPVQRVFHLLNDLFLCRVQIYLKSVRIGPFFCSAFRKHTVVGM</sequence>
<accession>W7EAM9</accession>
<feature type="non-terminal residue" evidence="1">
    <location>
        <position position="1"/>
    </location>
</feature>
<gene>
    <name evidence="1" type="ORF">COCVIDRAFT_114812</name>
</gene>
<keyword evidence="2" id="KW-1185">Reference proteome</keyword>
<evidence type="ECO:0000313" key="2">
    <source>
        <dbReference type="Proteomes" id="UP000054337"/>
    </source>
</evidence>
<evidence type="ECO:0000313" key="1">
    <source>
        <dbReference type="EMBL" id="EUN21142.1"/>
    </source>
</evidence>
<dbReference type="EMBL" id="KI968862">
    <property type="protein sequence ID" value="EUN21142.1"/>
    <property type="molecule type" value="Genomic_DNA"/>
</dbReference>
<dbReference type="RefSeq" id="XP_014550716.1">
    <property type="nucleotide sequence ID" value="XM_014695230.1"/>
</dbReference>
<dbReference type="AlphaFoldDB" id="W7EAM9"/>
<proteinExistence type="predicted"/>
<dbReference type="GeneID" id="26250617"/>
<dbReference type="HOGENOM" id="CLU_3129641_0_0_1"/>
<dbReference type="Proteomes" id="UP000054337">
    <property type="component" value="Unassembled WGS sequence"/>
</dbReference>